<feature type="transmembrane region" description="Helical" evidence="7">
    <location>
        <begin position="374"/>
        <end position="407"/>
    </location>
</feature>
<evidence type="ECO:0000313" key="9">
    <source>
        <dbReference type="EMBL" id="OIQ50129.1"/>
    </source>
</evidence>
<feature type="region of interest" description="Disordered" evidence="6">
    <location>
        <begin position="225"/>
        <end position="245"/>
    </location>
</feature>
<keyword evidence="4 7" id="KW-1133">Transmembrane helix</keyword>
<comment type="caution">
    <text evidence="9">The sequence shown here is derived from an EMBL/GenBank/DDBJ whole genome shotgun (WGS) entry which is preliminary data.</text>
</comment>
<dbReference type="PANTHER" id="PTHR43478">
    <property type="entry name" value="NA+/H+ ANTIPORTER-RELATED"/>
    <property type="match status" value="1"/>
</dbReference>
<feature type="transmembrane region" description="Helical" evidence="7">
    <location>
        <begin position="6"/>
        <end position="24"/>
    </location>
</feature>
<dbReference type="InterPro" id="IPR018461">
    <property type="entry name" value="Na/H_Antiport_NhaC-like_C"/>
</dbReference>
<sequence length="527" mass="55374">MEQFNAGWLSLLPPCITIILALRTKEIVSSLFVGVLAGSLIYCVGVGNAPYPLKTVEVAFQLIVSKVDFNVIVFGSLLGSLIYLVAATGGTNAYARWATRRIRSKRSALLATTGLGVVMFIDDYFNCLSVGTVMQPVTDKFRISRAKLAYIIDTTAAPICIIAPLSSWAVGVGGNIKTTGAFQSDFAAFVASIPWNFYALFSLLVVVLVSWGGFDFGPMRREEDQAQAMGSAPEPPETEPGGTAPQAGGGHMIDMLLPIGGLILFAILALLYTGGYWGDDPARHSLAAALGNCDAGRALVLASFGALAVAFVLFVPRKVLTLAEFMNGAVEGIKTMLPCVVVLVLAWAMGGLCRELLQTPQYIADMIGTGGNMIFALPLIFFALAGFLSFCTGTSWGTFGILIPIAVPVVQALDPSLVLVSLSAVLAGSVFGDHSSPISDTTILSSANAGCPLIDHVSTQMPYATVAFIGSAVGYLVAGMTGGRLVPSFAAGFLATLFCLLVLRNNGWAAVTRRLSPNRQSRGMGEA</sequence>
<dbReference type="AlphaFoldDB" id="A0A1J5NEJ0"/>
<evidence type="ECO:0000256" key="7">
    <source>
        <dbReference type="SAM" id="Phobius"/>
    </source>
</evidence>
<evidence type="ECO:0000313" key="10">
    <source>
        <dbReference type="Proteomes" id="UP000181901"/>
    </source>
</evidence>
<keyword evidence="5 7" id="KW-0472">Membrane</keyword>
<feature type="transmembrane region" description="Helical" evidence="7">
    <location>
        <begin position="485"/>
        <end position="503"/>
    </location>
</feature>
<gene>
    <name evidence="9" type="primary">mleN_2</name>
    <name evidence="9" type="ORF">BerOc1_02059</name>
</gene>
<dbReference type="EMBL" id="LKAQ01000004">
    <property type="protein sequence ID" value="OIQ50129.1"/>
    <property type="molecule type" value="Genomic_DNA"/>
</dbReference>
<feature type="transmembrane region" description="Helical" evidence="7">
    <location>
        <begin position="31"/>
        <end position="51"/>
    </location>
</feature>
<feature type="transmembrane region" description="Helical" evidence="7">
    <location>
        <begin position="298"/>
        <end position="315"/>
    </location>
</feature>
<evidence type="ECO:0000256" key="1">
    <source>
        <dbReference type="ARBA" id="ARBA00004651"/>
    </source>
</evidence>
<dbReference type="OrthoDB" id="9762978at2"/>
<comment type="subcellular location">
    <subcellularLocation>
        <location evidence="1">Cell membrane</location>
        <topology evidence="1">Multi-pass membrane protein</topology>
    </subcellularLocation>
</comment>
<feature type="transmembrane region" description="Helical" evidence="7">
    <location>
        <begin position="335"/>
        <end position="353"/>
    </location>
</feature>
<keyword evidence="10" id="KW-1185">Reference proteome</keyword>
<feature type="transmembrane region" description="Helical" evidence="7">
    <location>
        <begin position="71"/>
        <end position="95"/>
    </location>
</feature>
<keyword evidence="3 7" id="KW-0812">Transmembrane</keyword>
<proteinExistence type="predicted"/>
<organism evidence="9 10">
    <name type="scientific">Pseudodesulfovibrio hydrargyri</name>
    <dbReference type="NCBI Taxonomy" id="2125990"/>
    <lineage>
        <taxon>Bacteria</taxon>
        <taxon>Pseudomonadati</taxon>
        <taxon>Thermodesulfobacteriota</taxon>
        <taxon>Desulfovibrionia</taxon>
        <taxon>Desulfovibrionales</taxon>
        <taxon>Desulfovibrionaceae</taxon>
    </lineage>
</organism>
<name>A0A1J5NEJ0_9BACT</name>
<evidence type="ECO:0000256" key="5">
    <source>
        <dbReference type="ARBA" id="ARBA00023136"/>
    </source>
</evidence>
<evidence type="ECO:0000259" key="8">
    <source>
        <dbReference type="Pfam" id="PF03553"/>
    </source>
</evidence>
<evidence type="ECO:0000256" key="2">
    <source>
        <dbReference type="ARBA" id="ARBA00022475"/>
    </source>
</evidence>
<keyword evidence="2" id="KW-1003">Cell membrane</keyword>
<accession>A0A1J5NEJ0</accession>
<evidence type="ECO:0000256" key="4">
    <source>
        <dbReference type="ARBA" id="ARBA00022989"/>
    </source>
</evidence>
<dbReference type="Proteomes" id="UP000181901">
    <property type="component" value="Unassembled WGS sequence"/>
</dbReference>
<dbReference type="Pfam" id="PF03553">
    <property type="entry name" value="Na_H_antiporter"/>
    <property type="match status" value="1"/>
</dbReference>
<feature type="transmembrane region" description="Helical" evidence="7">
    <location>
        <begin position="186"/>
        <end position="211"/>
    </location>
</feature>
<protein>
    <submittedName>
        <fullName evidence="9">Malate-2H(+)/Na(+)-lactate antiporter</fullName>
    </submittedName>
</protein>
<dbReference type="PANTHER" id="PTHR43478:SF1">
    <property type="entry name" value="NA+_H+ ANTIPORTER NHAC-LIKE C-TERMINAL DOMAIN-CONTAINING PROTEIN"/>
    <property type="match status" value="1"/>
</dbReference>
<feature type="transmembrane region" description="Helical" evidence="7">
    <location>
        <begin position="255"/>
        <end position="277"/>
    </location>
</feature>
<evidence type="ECO:0000256" key="3">
    <source>
        <dbReference type="ARBA" id="ARBA00022692"/>
    </source>
</evidence>
<feature type="domain" description="Na+/H+ antiporter NhaC-like C-terminal" evidence="8">
    <location>
        <begin position="185"/>
        <end position="480"/>
    </location>
</feature>
<reference evidence="9 10" key="1">
    <citation type="submission" date="2015-09" db="EMBL/GenBank/DDBJ databases">
        <title>Genome of Desulfovibrio dechloracetivorans BerOc1, a mercury methylating strain isolated from highly hydrocarbons and metals contaminated coastal sediments.</title>
        <authorList>
            <person name="Goni Urriza M."/>
            <person name="Gassie C."/>
            <person name="Bouchez O."/>
            <person name="Klopp C."/>
            <person name="Ranchou-Peyruse A."/>
            <person name="Remy G."/>
        </authorList>
    </citation>
    <scope>NUCLEOTIDE SEQUENCE [LARGE SCALE GENOMIC DNA]</scope>
    <source>
        <strain evidence="9 10">BerOc1</strain>
    </source>
</reference>
<dbReference type="RefSeq" id="WP_071545592.1">
    <property type="nucleotide sequence ID" value="NZ_LKAQ01000004.1"/>
</dbReference>
<feature type="transmembrane region" description="Helical" evidence="7">
    <location>
        <begin position="148"/>
        <end position="174"/>
    </location>
</feature>
<evidence type="ECO:0000256" key="6">
    <source>
        <dbReference type="SAM" id="MobiDB-lite"/>
    </source>
</evidence>
<dbReference type="GO" id="GO:0005886">
    <property type="term" value="C:plasma membrane"/>
    <property type="evidence" value="ECO:0007669"/>
    <property type="project" value="UniProtKB-SubCell"/>
</dbReference>